<protein>
    <recommendedName>
        <fullName evidence="4">Large ribosomal subunit protein uL6 alpha-beta domain-containing protein</fullName>
    </recommendedName>
</protein>
<dbReference type="GO" id="GO:0022625">
    <property type="term" value="C:cytosolic large ribosomal subunit"/>
    <property type="evidence" value="ECO:0007669"/>
    <property type="project" value="TreeGrafter"/>
</dbReference>
<dbReference type="EMBL" id="HBHV01002957">
    <property type="protein sequence ID" value="CAE0011749.1"/>
    <property type="molecule type" value="Transcribed_RNA"/>
</dbReference>
<accession>A0A7S2YXZ2</accession>
<dbReference type="GO" id="GO:0019843">
    <property type="term" value="F:rRNA binding"/>
    <property type="evidence" value="ECO:0007669"/>
    <property type="project" value="InterPro"/>
</dbReference>
<keyword evidence="2" id="KW-0689">Ribosomal protein</keyword>
<feature type="domain" description="Large ribosomal subunit protein uL6 alpha-beta" evidence="4">
    <location>
        <begin position="23"/>
        <end position="95"/>
    </location>
</feature>
<dbReference type="AlphaFoldDB" id="A0A7S2YXZ2"/>
<dbReference type="Pfam" id="PF00347">
    <property type="entry name" value="Ribosomal_L6"/>
    <property type="match status" value="2"/>
</dbReference>
<dbReference type="InterPro" id="IPR036789">
    <property type="entry name" value="Ribosomal_uL6-like_a/b-dom_sf"/>
</dbReference>
<sequence length="195" mass="22072">MPYSPFVSRAMPVSIHNKRSFEIPEGVTVTVKARVVNVKGPRGELTTDFKHIQADVYVADNEFTVELWNGKGKQLAVVRSIVSHTQNMITGVTKGFRYKMRFVYSHFPINLNITKEQIELRNYLGEKRVRIIKFPAGITCVRDPGVKDQIVLEGNSLPDVGRVSALIHQACLARKKDIRKFLDGVYVTEKGNIEE</sequence>
<dbReference type="InterPro" id="IPR020040">
    <property type="entry name" value="Ribosomal_uL6_a/b-dom"/>
</dbReference>
<evidence type="ECO:0000256" key="1">
    <source>
        <dbReference type="ARBA" id="ARBA00009356"/>
    </source>
</evidence>
<dbReference type="SUPFAM" id="SSF56053">
    <property type="entry name" value="Ribosomal protein L6"/>
    <property type="match status" value="2"/>
</dbReference>
<evidence type="ECO:0000256" key="2">
    <source>
        <dbReference type="ARBA" id="ARBA00022980"/>
    </source>
</evidence>
<gene>
    <name evidence="5" type="ORF">PPRO1316_LOCUS2080</name>
</gene>
<dbReference type="FunFam" id="3.90.930.12:FF:000004">
    <property type="entry name" value="60S ribosomal protein L9"/>
    <property type="match status" value="1"/>
</dbReference>
<dbReference type="InterPro" id="IPR000702">
    <property type="entry name" value="Ribosomal_uL6-like"/>
</dbReference>
<reference evidence="5" key="1">
    <citation type="submission" date="2021-01" db="EMBL/GenBank/DDBJ databases">
        <authorList>
            <person name="Corre E."/>
            <person name="Pelletier E."/>
            <person name="Niang G."/>
            <person name="Scheremetjew M."/>
            <person name="Finn R."/>
            <person name="Kale V."/>
            <person name="Holt S."/>
            <person name="Cochrane G."/>
            <person name="Meng A."/>
            <person name="Brown T."/>
            <person name="Cohen L."/>
        </authorList>
    </citation>
    <scope>NUCLEOTIDE SEQUENCE</scope>
    <source>
        <strain evidence="5">RCC2336</strain>
    </source>
</reference>
<name>A0A7S2YXZ2_9CHLO</name>
<dbReference type="PIRSF" id="PIRSF002162">
    <property type="entry name" value="Ribosomal_L6"/>
    <property type="match status" value="1"/>
</dbReference>
<dbReference type="Gene3D" id="3.90.930.12">
    <property type="entry name" value="Ribosomal protein L6, alpha-beta domain"/>
    <property type="match status" value="2"/>
</dbReference>
<dbReference type="GO" id="GO:0003735">
    <property type="term" value="F:structural constituent of ribosome"/>
    <property type="evidence" value="ECO:0007669"/>
    <property type="project" value="InterPro"/>
</dbReference>
<dbReference type="FunFam" id="3.90.930.12:FF:000003">
    <property type="entry name" value="60S ribosomal protein L9"/>
    <property type="match status" value="1"/>
</dbReference>
<comment type="similarity">
    <text evidence="1">Belongs to the universal ribosomal protein uL6 family.</text>
</comment>
<evidence type="ECO:0000259" key="4">
    <source>
        <dbReference type="Pfam" id="PF00347"/>
    </source>
</evidence>
<keyword evidence="3" id="KW-0687">Ribonucleoprotein</keyword>
<organism evidence="5">
    <name type="scientific">Pycnococcus provasolii</name>
    <dbReference type="NCBI Taxonomy" id="41880"/>
    <lineage>
        <taxon>Eukaryota</taxon>
        <taxon>Viridiplantae</taxon>
        <taxon>Chlorophyta</taxon>
        <taxon>Pseudoscourfieldiophyceae</taxon>
        <taxon>Pseudoscourfieldiales</taxon>
        <taxon>Pycnococcaceae</taxon>
        <taxon>Pycnococcus</taxon>
    </lineage>
</organism>
<dbReference type="PANTHER" id="PTHR11655">
    <property type="entry name" value="60S/50S RIBOSOMAL PROTEIN L6/L9"/>
    <property type="match status" value="1"/>
</dbReference>
<evidence type="ECO:0000313" key="5">
    <source>
        <dbReference type="EMBL" id="CAE0011749.1"/>
    </source>
</evidence>
<dbReference type="GO" id="GO:0002181">
    <property type="term" value="P:cytoplasmic translation"/>
    <property type="evidence" value="ECO:0007669"/>
    <property type="project" value="TreeGrafter"/>
</dbReference>
<proteinExistence type="inferred from homology"/>
<evidence type="ECO:0000256" key="3">
    <source>
        <dbReference type="ARBA" id="ARBA00023274"/>
    </source>
</evidence>
<dbReference type="PANTHER" id="PTHR11655:SF16">
    <property type="entry name" value="60S RIBOSOMAL PROTEIN L9"/>
    <property type="match status" value="1"/>
</dbReference>
<feature type="domain" description="Large ribosomal subunit protein uL6 alpha-beta" evidence="4">
    <location>
        <begin position="107"/>
        <end position="184"/>
    </location>
</feature>